<evidence type="ECO:0000256" key="5">
    <source>
        <dbReference type="SAM" id="SignalP"/>
    </source>
</evidence>
<keyword evidence="5" id="KW-0732">Signal</keyword>
<dbReference type="SUPFAM" id="SSF56300">
    <property type="entry name" value="Metallo-dependent phosphatases"/>
    <property type="match status" value="1"/>
</dbReference>
<dbReference type="Gene3D" id="3.60.21.10">
    <property type="match status" value="1"/>
</dbReference>
<accession>A0A9D1CTX0</accession>
<dbReference type="InterPro" id="IPR004843">
    <property type="entry name" value="Calcineurin-like_PHP"/>
</dbReference>
<evidence type="ECO:0000259" key="6">
    <source>
        <dbReference type="Pfam" id="PF00149"/>
    </source>
</evidence>
<dbReference type="GO" id="GO:0016787">
    <property type="term" value="F:hydrolase activity"/>
    <property type="evidence" value="ECO:0007669"/>
    <property type="project" value="UniProtKB-KW"/>
</dbReference>
<reference evidence="8" key="1">
    <citation type="submission" date="2020-10" db="EMBL/GenBank/DDBJ databases">
        <authorList>
            <person name="Gilroy R."/>
        </authorList>
    </citation>
    <scope>NUCLEOTIDE SEQUENCE</scope>
    <source>
        <strain evidence="8">ChiBcolR7-354</strain>
    </source>
</reference>
<protein>
    <submittedName>
        <fullName evidence="8">Metallophosphoesterase</fullName>
    </submittedName>
</protein>
<keyword evidence="1" id="KW-0479">Metal-binding</keyword>
<dbReference type="EMBL" id="DVGA01000063">
    <property type="protein sequence ID" value="HIQ78845.1"/>
    <property type="molecule type" value="Genomic_DNA"/>
</dbReference>
<evidence type="ECO:0000256" key="1">
    <source>
        <dbReference type="ARBA" id="ARBA00022723"/>
    </source>
</evidence>
<feature type="domain" description="Cyclic nucleotide phosphodiesterase C-terminal" evidence="7">
    <location>
        <begin position="322"/>
        <end position="412"/>
    </location>
</feature>
<comment type="caution">
    <text evidence="8">The sequence shown here is derived from an EMBL/GenBank/DDBJ whole genome shotgun (WGS) entry which is preliminary data.</text>
</comment>
<dbReference type="PANTHER" id="PTHR42988">
    <property type="entry name" value="PHOSPHOHYDROLASE"/>
    <property type="match status" value="1"/>
</dbReference>
<dbReference type="InterPro" id="IPR040869">
    <property type="entry name" value="CNP_C"/>
</dbReference>
<dbReference type="InterPro" id="IPR029052">
    <property type="entry name" value="Metallo-depent_PP-like"/>
</dbReference>
<keyword evidence="3" id="KW-0408">Iron</keyword>
<comment type="similarity">
    <text evidence="4">Belongs to the cyclic nucleotide phosphodiesterase class-III family.</text>
</comment>
<evidence type="ECO:0000313" key="9">
    <source>
        <dbReference type="Proteomes" id="UP000824262"/>
    </source>
</evidence>
<dbReference type="Pfam" id="PF00149">
    <property type="entry name" value="Metallophos"/>
    <property type="match status" value="1"/>
</dbReference>
<organism evidence="8 9">
    <name type="scientific">Candidatus Scatomorpha intestinavium</name>
    <dbReference type="NCBI Taxonomy" id="2840922"/>
    <lineage>
        <taxon>Bacteria</taxon>
        <taxon>Bacillati</taxon>
        <taxon>Bacillota</taxon>
        <taxon>Clostridia</taxon>
        <taxon>Eubacteriales</taxon>
        <taxon>Candidatus Scatomorpha</taxon>
    </lineage>
</organism>
<evidence type="ECO:0000256" key="4">
    <source>
        <dbReference type="ARBA" id="ARBA00025742"/>
    </source>
</evidence>
<evidence type="ECO:0000313" key="8">
    <source>
        <dbReference type="EMBL" id="HIQ78845.1"/>
    </source>
</evidence>
<gene>
    <name evidence="8" type="ORF">IAB77_06260</name>
</gene>
<feature type="chain" id="PRO_5039336098" evidence="5">
    <location>
        <begin position="26"/>
        <end position="425"/>
    </location>
</feature>
<keyword evidence="2" id="KW-0378">Hydrolase</keyword>
<dbReference type="PANTHER" id="PTHR42988:SF2">
    <property type="entry name" value="CYCLIC NUCLEOTIDE PHOSPHODIESTERASE CBUA0032-RELATED"/>
    <property type="match status" value="1"/>
</dbReference>
<evidence type="ECO:0000259" key="7">
    <source>
        <dbReference type="Pfam" id="PF17839"/>
    </source>
</evidence>
<reference evidence="8" key="2">
    <citation type="journal article" date="2021" name="PeerJ">
        <title>Extensive microbial diversity within the chicken gut microbiome revealed by metagenomics and culture.</title>
        <authorList>
            <person name="Gilroy R."/>
            <person name="Ravi A."/>
            <person name="Getino M."/>
            <person name="Pursley I."/>
            <person name="Horton D.L."/>
            <person name="Alikhan N.F."/>
            <person name="Baker D."/>
            <person name="Gharbi K."/>
            <person name="Hall N."/>
            <person name="Watson M."/>
            <person name="Adriaenssens E.M."/>
            <person name="Foster-Nyarko E."/>
            <person name="Jarju S."/>
            <person name="Secka A."/>
            <person name="Antonio M."/>
            <person name="Oren A."/>
            <person name="Chaudhuri R.R."/>
            <person name="La Ragione R."/>
            <person name="Hildebrand F."/>
            <person name="Pallen M.J."/>
        </authorList>
    </citation>
    <scope>NUCLEOTIDE SEQUENCE</scope>
    <source>
        <strain evidence="8">ChiBcolR7-354</strain>
    </source>
</reference>
<dbReference type="Proteomes" id="UP000824262">
    <property type="component" value="Unassembled WGS sequence"/>
</dbReference>
<evidence type="ECO:0000256" key="2">
    <source>
        <dbReference type="ARBA" id="ARBA00022801"/>
    </source>
</evidence>
<sequence length="425" mass="46712">MKKRIFKTAVAVFFLVFFVPLTLMAAYGPPWDPKTESPPEPEGVRVAVATDLHYLSPELTDNGELFTEIVSGADGKVMLYIDALVRAFAAQIAEEAPDALILSGDLTFNGERLSHEHLAAILSAVEASGVPVFVMPGNHDLYSGNAASFSGEGYELTNSVTAEEFAEIYGAFGYDEALSRDEDSLSYTARLSPGLILLMVDVNTYSYAGAVKQETLDWAEQQLAAAQESGEQVLAVTHQNLYAHNPYLSAGYIIENSIELYELYCEYGVRLNLSGHIHLQHILDSGDVCEIATSSLAVSPNQYGVLSFWDEGGGKYETRSVDVSSWAEGQGQTDENLLNFAEYSRQFFRNTSLNQALSEAAGQENASELAGFYADVNENYFAGRTDLIEWDDALEKDWEKCSFFIGIYLASIHSSEPGDFTQLNW</sequence>
<feature type="domain" description="Calcineurin-like phosphoesterase" evidence="6">
    <location>
        <begin position="45"/>
        <end position="278"/>
    </location>
</feature>
<name>A0A9D1CTX0_9FIRM</name>
<evidence type="ECO:0000256" key="3">
    <source>
        <dbReference type="ARBA" id="ARBA00023004"/>
    </source>
</evidence>
<dbReference type="Pfam" id="PF17839">
    <property type="entry name" value="CNP_C_terminal"/>
    <property type="match status" value="1"/>
</dbReference>
<dbReference type="InterPro" id="IPR050884">
    <property type="entry name" value="CNP_phosphodiesterase-III"/>
</dbReference>
<dbReference type="GO" id="GO:0046872">
    <property type="term" value="F:metal ion binding"/>
    <property type="evidence" value="ECO:0007669"/>
    <property type="project" value="UniProtKB-KW"/>
</dbReference>
<dbReference type="AlphaFoldDB" id="A0A9D1CTX0"/>
<feature type="signal peptide" evidence="5">
    <location>
        <begin position="1"/>
        <end position="25"/>
    </location>
</feature>
<proteinExistence type="inferred from homology"/>